<dbReference type="SFLD" id="SFLDG01129">
    <property type="entry name" value="C1.5:_HAD__Beta-PGM__Phosphata"/>
    <property type="match status" value="1"/>
</dbReference>
<dbReference type="InterPro" id="IPR006439">
    <property type="entry name" value="HAD-SF_hydro_IA"/>
</dbReference>
<dbReference type="OrthoDB" id="4954868at2"/>
<dbReference type="KEGG" id="fsl:EJO69_09685"/>
<accession>A0A3S8ZAP5</accession>
<sequence length="250" mass="27196">MMRPDGVILDFGGVIALSRKNAGWQQRVAEEILALLGDAPLPLDRIADDLDAADTAYSLWRDAMSRPAEPVELSHESYVRDFIAADWPPASRNRLVGHESAICRAISRTQVTRTVRPGITRLLDWCGERSLPVAIASNALSGSVHREALDDFGFSRHITAQVYSDEAGVRKPNPALIHAAAAGLGLSASRCWYVGDRIDRDVLCSRRAGVAAVILTPVPHAPPRPFHVPVEPDHTLAKPGALVDILRPLF</sequence>
<dbReference type="InterPro" id="IPR023214">
    <property type="entry name" value="HAD_sf"/>
</dbReference>
<dbReference type="NCBIfam" id="TIGR01549">
    <property type="entry name" value="HAD-SF-IA-v1"/>
    <property type="match status" value="1"/>
</dbReference>
<dbReference type="GO" id="GO:0008967">
    <property type="term" value="F:phosphoglycolate phosphatase activity"/>
    <property type="evidence" value="ECO:0007669"/>
    <property type="project" value="TreeGrafter"/>
</dbReference>
<keyword evidence="1" id="KW-0378">Hydrolase</keyword>
<name>A0A3S8ZAP5_9ACTO</name>
<gene>
    <name evidence="1" type="ORF">EJO69_09685</name>
</gene>
<dbReference type="SFLD" id="SFLDS00003">
    <property type="entry name" value="Haloacid_Dehalogenase"/>
    <property type="match status" value="1"/>
</dbReference>
<dbReference type="PANTHER" id="PTHR43434">
    <property type="entry name" value="PHOSPHOGLYCOLATE PHOSPHATASE"/>
    <property type="match status" value="1"/>
</dbReference>
<dbReference type="GO" id="GO:0005829">
    <property type="term" value="C:cytosol"/>
    <property type="evidence" value="ECO:0007669"/>
    <property type="project" value="TreeGrafter"/>
</dbReference>
<dbReference type="EMBL" id="CP034438">
    <property type="protein sequence ID" value="AZN30546.1"/>
    <property type="molecule type" value="Genomic_DNA"/>
</dbReference>
<dbReference type="GO" id="GO:0006281">
    <property type="term" value="P:DNA repair"/>
    <property type="evidence" value="ECO:0007669"/>
    <property type="project" value="TreeGrafter"/>
</dbReference>
<proteinExistence type="predicted"/>
<dbReference type="Proteomes" id="UP000270021">
    <property type="component" value="Chromosome"/>
</dbReference>
<dbReference type="InterPro" id="IPR036412">
    <property type="entry name" value="HAD-like_sf"/>
</dbReference>
<evidence type="ECO:0000313" key="1">
    <source>
        <dbReference type="EMBL" id="AZN30546.1"/>
    </source>
</evidence>
<protein>
    <submittedName>
        <fullName evidence="1">HAD family hydrolase</fullName>
    </submittedName>
</protein>
<dbReference type="SUPFAM" id="SSF56784">
    <property type="entry name" value="HAD-like"/>
    <property type="match status" value="1"/>
</dbReference>
<dbReference type="InterPro" id="IPR050155">
    <property type="entry name" value="HAD-like_hydrolase_sf"/>
</dbReference>
<organism evidence="1 2">
    <name type="scientific">Flaviflexus salsibiostraticola</name>
    <dbReference type="NCBI Taxonomy" id="1282737"/>
    <lineage>
        <taxon>Bacteria</taxon>
        <taxon>Bacillati</taxon>
        <taxon>Actinomycetota</taxon>
        <taxon>Actinomycetes</taxon>
        <taxon>Actinomycetales</taxon>
        <taxon>Actinomycetaceae</taxon>
        <taxon>Flaviflexus</taxon>
    </lineage>
</organism>
<dbReference type="PANTHER" id="PTHR43434:SF1">
    <property type="entry name" value="PHOSPHOGLYCOLATE PHOSPHATASE"/>
    <property type="match status" value="1"/>
</dbReference>
<keyword evidence="2" id="KW-1185">Reference proteome</keyword>
<evidence type="ECO:0000313" key="2">
    <source>
        <dbReference type="Proteomes" id="UP000270021"/>
    </source>
</evidence>
<dbReference type="Pfam" id="PF00702">
    <property type="entry name" value="Hydrolase"/>
    <property type="match status" value="1"/>
</dbReference>
<dbReference type="Gene3D" id="3.40.50.1000">
    <property type="entry name" value="HAD superfamily/HAD-like"/>
    <property type="match status" value="1"/>
</dbReference>
<dbReference type="AlphaFoldDB" id="A0A3S8ZAP5"/>
<reference evidence="1 2" key="1">
    <citation type="submission" date="2018-12" db="EMBL/GenBank/DDBJ databases">
        <title>Complete genome sequence of Flaviflexus salsibiostraticola KCTC 33148.</title>
        <authorList>
            <person name="Bae J.-W."/>
        </authorList>
    </citation>
    <scope>NUCLEOTIDE SEQUENCE [LARGE SCALE GENOMIC DNA]</scope>
    <source>
        <strain evidence="1 2">KCTC 33148</strain>
    </source>
</reference>